<feature type="active site" description="Nucleophile" evidence="6">
    <location>
        <position position="374"/>
    </location>
</feature>
<evidence type="ECO:0000256" key="3">
    <source>
        <dbReference type="ARBA" id="ARBA00022679"/>
    </source>
</evidence>
<keyword evidence="9" id="KW-1185">Reference proteome</keyword>
<evidence type="ECO:0000256" key="1">
    <source>
        <dbReference type="ARBA" id="ARBA00022485"/>
    </source>
</evidence>
<dbReference type="PROSITE" id="PS51687">
    <property type="entry name" value="SAM_MT_RNA_M5U"/>
    <property type="match status" value="1"/>
</dbReference>
<keyword evidence="3 6" id="KW-0808">Transferase</keyword>
<evidence type="ECO:0000256" key="4">
    <source>
        <dbReference type="ARBA" id="ARBA00022691"/>
    </source>
</evidence>
<dbReference type="KEGG" id="mmed:Mame_03802"/>
<feature type="active site" evidence="7">
    <location>
        <position position="374"/>
    </location>
</feature>
<dbReference type="OrthoDB" id="9804590at2"/>
<feature type="binding site" evidence="6">
    <location>
        <position position="253"/>
    </location>
    <ligand>
        <name>S-adenosyl-L-methionine</name>
        <dbReference type="ChEBI" id="CHEBI:59789"/>
    </ligand>
</feature>
<evidence type="ECO:0000256" key="5">
    <source>
        <dbReference type="ARBA" id="ARBA00023014"/>
    </source>
</evidence>
<dbReference type="STRING" id="1122214.Mame_03802"/>
<keyword evidence="2 6" id="KW-0489">Methyltransferase</keyword>
<dbReference type="InterPro" id="IPR010280">
    <property type="entry name" value="U5_MeTrfase_fam"/>
</dbReference>
<accession>A0A1U9Z614</accession>
<organism evidence="8 9">
    <name type="scientific">Martelella mediterranea DSM 17316</name>
    <dbReference type="NCBI Taxonomy" id="1122214"/>
    <lineage>
        <taxon>Bacteria</taxon>
        <taxon>Pseudomonadati</taxon>
        <taxon>Pseudomonadota</taxon>
        <taxon>Alphaproteobacteria</taxon>
        <taxon>Hyphomicrobiales</taxon>
        <taxon>Aurantimonadaceae</taxon>
        <taxon>Martelella</taxon>
    </lineage>
</organism>
<keyword evidence="5" id="KW-0411">Iron-sulfur</keyword>
<feature type="binding site" evidence="6">
    <location>
        <position position="280"/>
    </location>
    <ligand>
        <name>S-adenosyl-L-methionine</name>
        <dbReference type="ChEBI" id="CHEBI:59789"/>
    </ligand>
</feature>
<name>A0A1U9Z614_9HYPH</name>
<evidence type="ECO:0000313" key="8">
    <source>
        <dbReference type="EMBL" id="AQZ53104.1"/>
    </source>
</evidence>
<gene>
    <name evidence="8" type="primary">rlmD</name>
    <name evidence="8" type="ORF">Mame_03802</name>
</gene>
<dbReference type="GO" id="GO:0051539">
    <property type="term" value="F:4 iron, 4 sulfur cluster binding"/>
    <property type="evidence" value="ECO:0007669"/>
    <property type="project" value="UniProtKB-KW"/>
</dbReference>
<dbReference type="CDD" id="cd02440">
    <property type="entry name" value="AdoMet_MTases"/>
    <property type="match status" value="1"/>
</dbReference>
<dbReference type="SUPFAM" id="SSF53335">
    <property type="entry name" value="S-adenosyl-L-methionine-dependent methyltransferases"/>
    <property type="match status" value="1"/>
</dbReference>
<reference evidence="8 9" key="1">
    <citation type="submission" date="2017-03" db="EMBL/GenBank/DDBJ databases">
        <title>Foreign affairs: Plasmid Transfer between Roseobacters and Rhizobia.</title>
        <authorList>
            <person name="Bartling P."/>
            <person name="Bunk B."/>
            <person name="Overmann J."/>
            <person name="Brinkmann H."/>
            <person name="Petersen J."/>
        </authorList>
    </citation>
    <scope>NUCLEOTIDE SEQUENCE [LARGE SCALE GENOMIC DNA]</scope>
    <source>
        <strain evidence="8 9">MACL11</strain>
    </source>
</reference>
<dbReference type="GO" id="GO:0070041">
    <property type="term" value="F:rRNA (uridine-C5-)-methyltransferase activity"/>
    <property type="evidence" value="ECO:0007669"/>
    <property type="project" value="TreeGrafter"/>
</dbReference>
<dbReference type="AlphaFoldDB" id="A0A1U9Z614"/>
<evidence type="ECO:0000256" key="2">
    <source>
        <dbReference type="ARBA" id="ARBA00022603"/>
    </source>
</evidence>
<protein>
    <submittedName>
        <fullName evidence="8">23S rRNA (Uracil(1939)-C(5))-methyltransferase RlmD</fullName>
        <ecNumber evidence="8">2.1.1.190</ecNumber>
    </submittedName>
</protein>
<keyword evidence="1" id="KW-0408">Iron</keyword>
<evidence type="ECO:0000256" key="6">
    <source>
        <dbReference type="PROSITE-ProRule" id="PRU01024"/>
    </source>
</evidence>
<sequence length="418" mass="44587">MAAETVTIEKLGAKGDGVAQTPAGPVFVPFVLPGERITIARQKSSGAMLALLEPAAERVEPACRHFGPDGKNGTCGGCSLQHLAPAPYHAFKRQVVIDALSAHGLDCPVEPLVTAAPGQRRRATFSARKTEAGIVLGFSSPESHHIVEIEECPVLSPALFSRLPALRLLAGILASGSDPFRIAVLETETGLDISFSGLKPPSEKRRQAATRAVMALKGIARLTYEDEIIVEPVRPALNIAGTTVNPQPSGFAQATREAEEVMAGLVATHLKSAKHVADLFSGFGTFALRLAARSKVHAVEFDAKALAALDIAVRNRQGLKTVTSERRDLFRRPLLARELAGFDGAVFDPPRAGAGEQAEELARSKVSKIAAVSCNPATLARDLRLLVDGGYRIERVIPIDQFLWSHHVEAIALLSRAK</sequence>
<keyword evidence="1" id="KW-0479">Metal-binding</keyword>
<dbReference type="PROSITE" id="PS01230">
    <property type="entry name" value="TRMA_1"/>
    <property type="match status" value="1"/>
</dbReference>
<dbReference type="GO" id="GO:0070475">
    <property type="term" value="P:rRNA base methylation"/>
    <property type="evidence" value="ECO:0007669"/>
    <property type="project" value="TreeGrafter"/>
</dbReference>
<dbReference type="Gene3D" id="2.40.50.140">
    <property type="entry name" value="Nucleic acid-binding proteins"/>
    <property type="match status" value="1"/>
</dbReference>
<dbReference type="SUPFAM" id="SSF50249">
    <property type="entry name" value="Nucleic acid-binding proteins"/>
    <property type="match status" value="1"/>
</dbReference>
<dbReference type="eggNOG" id="COG2265">
    <property type="taxonomic scope" value="Bacteria"/>
</dbReference>
<dbReference type="EC" id="2.1.1.190" evidence="8"/>
<dbReference type="PANTHER" id="PTHR11061">
    <property type="entry name" value="RNA M5U METHYLTRANSFERASE"/>
    <property type="match status" value="1"/>
</dbReference>
<proteinExistence type="inferred from homology"/>
<feature type="binding site" evidence="6">
    <location>
        <position position="348"/>
    </location>
    <ligand>
        <name>S-adenosyl-L-methionine</name>
        <dbReference type="ChEBI" id="CHEBI:59789"/>
    </ligand>
</feature>
<dbReference type="Gene3D" id="3.40.50.150">
    <property type="entry name" value="Vaccinia Virus protein VP39"/>
    <property type="match status" value="1"/>
</dbReference>
<dbReference type="Gene3D" id="2.40.50.1070">
    <property type="match status" value="1"/>
</dbReference>
<dbReference type="PANTHER" id="PTHR11061:SF49">
    <property type="entry name" value="23S RRNA (URACIL(1939)-C(5))-METHYLTRANSFERASE RLMD"/>
    <property type="match status" value="1"/>
</dbReference>
<dbReference type="InterPro" id="IPR012340">
    <property type="entry name" value="NA-bd_OB-fold"/>
</dbReference>
<evidence type="ECO:0000313" key="9">
    <source>
        <dbReference type="Proteomes" id="UP000191135"/>
    </source>
</evidence>
<comment type="similarity">
    <text evidence="6">Belongs to the class I-like SAM-binding methyltransferase superfamily. RNA M5U methyltransferase family.</text>
</comment>
<keyword evidence="4 6" id="KW-0949">S-adenosyl-L-methionine</keyword>
<dbReference type="RefSeq" id="WP_018065436.1">
    <property type="nucleotide sequence ID" value="NZ_AQWH01000013.1"/>
</dbReference>
<dbReference type="InterPro" id="IPR030390">
    <property type="entry name" value="MeTrfase_TrmA_AS"/>
</dbReference>
<dbReference type="Pfam" id="PF05958">
    <property type="entry name" value="tRNA_U5-meth_tr"/>
    <property type="match status" value="1"/>
</dbReference>
<dbReference type="Proteomes" id="UP000191135">
    <property type="component" value="Chromosome"/>
</dbReference>
<feature type="binding site" evidence="6">
    <location>
        <position position="300"/>
    </location>
    <ligand>
        <name>S-adenosyl-L-methionine</name>
        <dbReference type="ChEBI" id="CHEBI:59789"/>
    </ligand>
</feature>
<dbReference type="InterPro" id="IPR029063">
    <property type="entry name" value="SAM-dependent_MTases_sf"/>
</dbReference>
<dbReference type="EMBL" id="CP020330">
    <property type="protein sequence ID" value="AQZ53104.1"/>
    <property type="molecule type" value="Genomic_DNA"/>
</dbReference>
<evidence type="ECO:0000256" key="7">
    <source>
        <dbReference type="PROSITE-ProRule" id="PRU10015"/>
    </source>
</evidence>
<keyword evidence="1" id="KW-0004">4Fe-4S</keyword>